<gene>
    <name evidence="1" type="primary">ORF1308</name>
</gene>
<accession>A0A0B6XVX4</accession>
<name>A0A0B6XVX4_9EUPU</name>
<dbReference type="AlphaFoldDB" id="A0A0B6XVX4"/>
<feature type="non-terminal residue" evidence="1">
    <location>
        <position position="73"/>
    </location>
</feature>
<sequence>NKFTTDQTVIHKMYTETEKAFILESFRKSGGRQQRTLSLGSTCMNLQTENCHDNVMSKLPQSSRLPCLPVKSV</sequence>
<feature type="non-terminal residue" evidence="1">
    <location>
        <position position="1"/>
    </location>
</feature>
<proteinExistence type="predicted"/>
<dbReference type="EMBL" id="HACG01000545">
    <property type="protein sequence ID" value="CEK47410.1"/>
    <property type="molecule type" value="Transcribed_RNA"/>
</dbReference>
<organism evidence="1">
    <name type="scientific">Arion vulgaris</name>
    <dbReference type="NCBI Taxonomy" id="1028688"/>
    <lineage>
        <taxon>Eukaryota</taxon>
        <taxon>Metazoa</taxon>
        <taxon>Spiralia</taxon>
        <taxon>Lophotrochozoa</taxon>
        <taxon>Mollusca</taxon>
        <taxon>Gastropoda</taxon>
        <taxon>Heterobranchia</taxon>
        <taxon>Euthyneura</taxon>
        <taxon>Panpulmonata</taxon>
        <taxon>Eupulmonata</taxon>
        <taxon>Stylommatophora</taxon>
        <taxon>Helicina</taxon>
        <taxon>Arionoidea</taxon>
        <taxon>Arionidae</taxon>
        <taxon>Arion</taxon>
    </lineage>
</organism>
<protein>
    <submittedName>
        <fullName evidence="1">Uncharacterized protein</fullName>
    </submittedName>
</protein>
<evidence type="ECO:0000313" key="1">
    <source>
        <dbReference type="EMBL" id="CEK47410.1"/>
    </source>
</evidence>
<reference evidence="1" key="1">
    <citation type="submission" date="2014-12" db="EMBL/GenBank/DDBJ databases">
        <title>Insight into the proteome of Arion vulgaris.</title>
        <authorList>
            <person name="Aradska J."/>
            <person name="Bulat T."/>
            <person name="Smidak R."/>
            <person name="Sarate P."/>
            <person name="Gangsoo J."/>
            <person name="Sialana F."/>
            <person name="Bilban M."/>
            <person name="Lubec G."/>
        </authorList>
    </citation>
    <scope>NUCLEOTIDE SEQUENCE</scope>
    <source>
        <tissue evidence="1">Skin</tissue>
    </source>
</reference>